<dbReference type="PROSITE" id="PS00028">
    <property type="entry name" value="ZINC_FINGER_C2H2_1"/>
    <property type="match status" value="3"/>
</dbReference>
<feature type="domain" description="C2H2-type" evidence="9">
    <location>
        <begin position="33"/>
        <end position="60"/>
    </location>
</feature>
<feature type="region of interest" description="Disordered" evidence="8">
    <location>
        <begin position="96"/>
        <end position="119"/>
    </location>
</feature>
<dbReference type="SMART" id="SM00355">
    <property type="entry name" value="ZnF_C2H2"/>
    <property type="match status" value="3"/>
</dbReference>
<evidence type="ECO:0000256" key="5">
    <source>
        <dbReference type="ARBA" id="ARBA00022833"/>
    </source>
</evidence>
<feature type="domain" description="C2H2-type" evidence="9">
    <location>
        <begin position="4"/>
        <end position="32"/>
    </location>
</feature>
<dbReference type="KEGG" id="mbr:MONBRDRAFT_38831"/>
<organism evidence="10 11">
    <name type="scientific">Monosiga brevicollis</name>
    <name type="common">Choanoflagellate</name>
    <dbReference type="NCBI Taxonomy" id="81824"/>
    <lineage>
        <taxon>Eukaryota</taxon>
        <taxon>Choanoflagellata</taxon>
        <taxon>Craspedida</taxon>
        <taxon>Salpingoecidae</taxon>
        <taxon>Monosiga</taxon>
    </lineage>
</organism>
<comment type="subcellular location">
    <subcellularLocation>
        <location evidence="1">Nucleus</location>
    </subcellularLocation>
</comment>
<keyword evidence="3" id="KW-0677">Repeat</keyword>
<keyword evidence="6" id="KW-0539">Nucleus</keyword>
<accession>A9VAE3</accession>
<evidence type="ECO:0000256" key="8">
    <source>
        <dbReference type="SAM" id="MobiDB-lite"/>
    </source>
</evidence>
<evidence type="ECO:0000256" key="4">
    <source>
        <dbReference type="ARBA" id="ARBA00022771"/>
    </source>
</evidence>
<keyword evidence="4 7" id="KW-0863">Zinc-finger</keyword>
<dbReference type="Pfam" id="PF00096">
    <property type="entry name" value="zf-C2H2"/>
    <property type="match status" value="3"/>
</dbReference>
<evidence type="ECO:0000313" key="11">
    <source>
        <dbReference type="Proteomes" id="UP000001357"/>
    </source>
</evidence>
<dbReference type="GeneID" id="5894979"/>
<dbReference type="PROSITE" id="PS50157">
    <property type="entry name" value="ZINC_FINGER_C2H2_2"/>
    <property type="match status" value="3"/>
</dbReference>
<dbReference type="Gene3D" id="3.30.160.60">
    <property type="entry name" value="Classic Zinc Finger"/>
    <property type="match status" value="2"/>
</dbReference>
<name>A9VAE3_MONBE</name>
<evidence type="ECO:0000256" key="2">
    <source>
        <dbReference type="ARBA" id="ARBA00022723"/>
    </source>
</evidence>
<dbReference type="SUPFAM" id="SSF57667">
    <property type="entry name" value="beta-beta-alpha zinc fingers"/>
    <property type="match status" value="2"/>
</dbReference>
<evidence type="ECO:0000259" key="9">
    <source>
        <dbReference type="PROSITE" id="PS50157"/>
    </source>
</evidence>
<protein>
    <recommendedName>
        <fullName evidence="9">C2H2-type domain-containing protein</fullName>
    </recommendedName>
</protein>
<dbReference type="GO" id="GO:0008270">
    <property type="term" value="F:zinc ion binding"/>
    <property type="evidence" value="ECO:0007669"/>
    <property type="project" value="UniProtKB-KW"/>
</dbReference>
<dbReference type="AlphaFoldDB" id="A9VAE3"/>
<dbReference type="eggNOG" id="KOG1721">
    <property type="taxonomic scope" value="Eukaryota"/>
</dbReference>
<dbReference type="STRING" id="81824.A9VAE3"/>
<evidence type="ECO:0000256" key="3">
    <source>
        <dbReference type="ARBA" id="ARBA00022737"/>
    </source>
</evidence>
<dbReference type="EMBL" id="CH991573">
    <property type="protein sequence ID" value="EDQ85527.1"/>
    <property type="molecule type" value="Genomic_DNA"/>
</dbReference>
<dbReference type="InterPro" id="IPR036236">
    <property type="entry name" value="Znf_C2H2_sf"/>
</dbReference>
<dbReference type="InParanoid" id="A9VAE3"/>
<dbReference type="GO" id="GO:0005634">
    <property type="term" value="C:nucleus"/>
    <property type="evidence" value="ECO:0007669"/>
    <property type="project" value="UniProtKB-SubCell"/>
</dbReference>
<reference evidence="10 11" key="1">
    <citation type="journal article" date="2008" name="Nature">
        <title>The genome of the choanoflagellate Monosiga brevicollis and the origin of metazoans.</title>
        <authorList>
            <consortium name="JGI Sequencing"/>
            <person name="King N."/>
            <person name="Westbrook M.J."/>
            <person name="Young S.L."/>
            <person name="Kuo A."/>
            <person name="Abedin M."/>
            <person name="Chapman J."/>
            <person name="Fairclough S."/>
            <person name="Hellsten U."/>
            <person name="Isogai Y."/>
            <person name="Letunic I."/>
            <person name="Marr M."/>
            <person name="Pincus D."/>
            <person name="Putnam N."/>
            <person name="Rokas A."/>
            <person name="Wright K.J."/>
            <person name="Zuzow R."/>
            <person name="Dirks W."/>
            <person name="Good M."/>
            <person name="Goodstein D."/>
            <person name="Lemons D."/>
            <person name="Li W."/>
            <person name="Lyons J.B."/>
            <person name="Morris A."/>
            <person name="Nichols S."/>
            <person name="Richter D.J."/>
            <person name="Salamov A."/>
            <person name="Bork P."/>
            <person name="Lim W.A."/>
            <person name="Manning G."/>
            <person name="Miller W.T."/>
            <person name="McGinnis W."/>
            <person name="Shapiro H."/>
            <person name="Tjian R."/>
            <person name="Grigoriev I.V."/>
            <person name="Rokhsar D."/>
        </authorList>
    </citation>
    <scope>NUCLEOTIDE SEQUENCE [LARGE SCALE GENOMIC DNA]</scope>
    <source>
        <strain evidence="11">MX1 / ATCC 50154</strain>
    </source>
</reference>
<dbReference type="InterPro" id="IPR050527">
    <property type="entry name" value="Snail/Krueppel_Znf"/>
</dbReference>
<proteinExistence type="predicted"/>
<evidence type="ECO:0000256" key="1">
    <source>
        <dbReference type="ARBA" id="ARBA00004123"/>
    </source>
</evidence>
<keyword evidence="2" id="KW-0479">Metal-binding</keyword>
<dbReference type="RefSeq" id="XP_001749718.1">
    <property type="nucleotide sequence ID" value="XM_001749666.1"/>
</dbReference>
<dbReference type="Proteomes" id="UP000001357">
    <property type="component" value="Unassembled WGS sequence"/>
</dbReference>
<feature type="domain" description="C2H2-type" evidence="9">
    <location>
        <begin position="61"/>
        <end position="89"/>
    </location>
</feature>
<evidence type="ECO:0000256" key="6">
    <source>
        <dbReference type="ARBA" id="ARBA00023242"/>
    </source>
</evidence>
<keyword evidence="5" id="KW-0862">Zinc</keyword>
<sequence length="352" mass="37770">MSKVFCKHCSASFSRRPHLTRHIRTVHETNHTFVCKDCGRGFARRDHYEYHIVSHSDTAAYQCGTCNKTFKRPAALRRHERCVHKKGSERLVIGPASANSTALPRKKKPASLAPKLEHEASGAADASLTIGGAHAPMIPNMANAMPPAWINFQPHLAWDNLPNPPMNMPPLPTSASAAAAAAPSPLATLVDPYGQHWRMAEPNGGMHAAASQHQALMPVAASATPAQYGQQVDPASLLPSHGQGPAPWDVDLYHPMRELLDSDLNLNLDLQNDMPNMGRDAMLASAQALPTTSQAVAPDLHSLLGMRVDQGDPALATPQFPVTVQDQVNLLLESAVRLLQNRSAPASASGGA</sequence>
<dbReference type="InterPro" id="IPR013087">
    <property type="entry name" value="Znf_C2H2_type"/>
</dbReference>
<keyword evidence="11" id="KW-1185">Reference proteome</keyword>
<dbReference type="PANTHER" id="PTHR24388">
    <property type="entry name" value="ZINC FINGER PROTEIN"/>
    <property type="match status" value="1"/>
</dbReference>
<dbReference type="PANTHER" id="PTHR24388:SF54">
    <property type="entry name" value="PROTEIN ESCARGOT"/>
    <property type="match status" value="1"/>
</dbReference>
<gene>
    <name evidence="10" type="ORF">MONBRDRAFT_38831</name>
</gene>
<evidence type="ECO:0000313" key="10">
    <source>
        <dbReference type="EMBL" id="EDQ85527.1"/>
    </source>
</evidence>
<evidence type="ECO:0000256" key="7">
    <source>
        <dbReference type="PROSITE-ProRule" id="PRU00042"/>
    </source>
</evidence>